<evidence type="ECO:0000256" key="1">
    <source>
        <dbReference type="SAM" id="SignalP"/>
    </source>
</evidence>
<keyword evidence="3" id="KW-1185">Reference proteome</keyword>
<reference evidence="2 3" key="1">
    <citation type="journal article" date="2022" name="Syst. Appl. Microbiol.">
        <title>Pseudomonas alliivorans sp. nov., a plant-pathogenic bacterium isolated from onion foliage in Georgia, USA.</title>
        <authorList>
            <person name="Zhao M."/>
            <person name="Tyson C."/>
            <person name="Chen H.C."/>
            <person name="Paudel S."/>
            <person name="Gitaitis R."/>
            <person name="Kvitko B."/>
            <person name="Dutta B."/>
        </authorList>
    </citation>
    <scope>NUCLEOTIDE SEQUENCE [LARGE SCALE GENOMIC DNA]</scope>
    <source>
        <strain evidence="2 3">20GA0068</strain>
    </source>
</reference>
<evidence type="ECO:0008006" key="4">
    <source>
        <dbReference type="Google" id="ProtNLM"/>
    </source>
</evidence>
<protein>
    <recommendedName>
        <fullName evidence="4">Lipoprotein</fullName>
    </recommendedName>
</protein>
<evidence type="ECO:0000313" key="2">
    <source>
        <dbReference type="EMBL" id="MBP0948117.1"/>
    </source>
</evidence>
<dbReference type="PROSITE" id="PS51257">
    <property type="entry name" value="PROKAR_LIPOPROTEIN"/>
    <property type="match status" value="1"/>
</dbReference>
<feature type="signal peptide" evidence="1">
    <location>
        <begin position="1"/>
        <end position="19"/>
    </location>
</feature>
<gene>
    <name evidence="2" type="ORF">JTJ32_22580</name>
</gene>
<feature type="chain" id="PRO_5046071355" description="Lipoprotein" evidence="1">
    <location>
        <begin position="20"/>
        <end position="173"/>
    </location>
</feature>
<proteinExistence type="predicted"/>
<organism evidence="2 3">
    <name type="scientific">Pseudomonas alliivorans</name>
    <dbReference type="NCBI Taxonomy" id="2810613"/>
    <lineage>
        <taxon>Bacteria</taxon>
        <taxon>Pseudomonadati</taxon>
        <taxon>Pseudomonadota</taxon>
        <taxon>Gammaproteobacteria</taxon>
        <taxon>Pseudomonadales</taxon>
        <taxon>Pseudomonadaceae</taxon>
        <taxon>Pseudomonas</taxon>
    </lineage>
</organism>
<keyword evidence="1" id="KW-0732">Signal</keyword>
<sequence>MKQCGCSLMVLLLSGCAATNTLSQMPLAQGQAYLAPLHVTVNDLKRASTLRNDLRETGVFSAIEADVGSEEDYSVHVQMEVKRQYPPYPLVLLSSATLFLLPLSREVGTDAEFTVSQGRKVLKRYRYRNNTQKYTFLLDMGAEVDVQNLNRIAHAFAHDVQQDHLIPVAGTTR</sequence>
<dbReference type="Proteomes" id="UP000673197">
    <property type="component" value="Unassembled WGS sequence"/>
</dbReference>
<comment type="caution">
    <text evidence="2">The sequence shown here is derived from an EMBL/GenBank/DDBJ whole genome shotgun (WGS) entry which is preliminary data.</text>
</comment>
<dbReference type="EMBL" id="JAFFZW010000010">
    <property type="protein sequence ID" value="MBP0948117.1"/>
    <property type="molecule type" value="Genomic_DNA"/>
</dbReference>
<accession>A0ABS4CC06</accession>
<evidence type="ECO:0000313" key="3">
    <source>
        <dbReference type="Proteomes" id="UP000673197"/>
    </source>
</evidence>
<name>A0ABS4CC06_9PSED</name>